<name>A0A199VBN3_ANACO</name>
<comment type="similarity">
    <text evidence="1">Belongs to the 5'(3')-deoxyribonucleotidase family.</text>
</comment>
<evidence type="ECO:0000256" key="4">
    <source>
        <dbReference type="ARBA" id="ARBA00022842"/>
    </source>
</evidence>
<dbReference type="PANTHER" id="PTHR12103:SF12">
    <property type="entry name" value="FI20020P1"/>
    <property type="match status" value="1"/>
</dbReference>
<dbReference type="InterPro" id="IPR036412">
    <property type="entry name" value="HAD-like_sf"/>
</dbReference>
<dbReference type="InterPro" id="IPR008380">
    <property type="entry name" value="HAD-SF_hydro_IG_5-nucl"/>
</dbReference>
<sequence>MLRARLLRLFLSPSNPIVVSSIPFSPRLTISLLVSRLQTVRLGALIASEESERLVLGSYPLDVVLSGLKRVLKNLLVFFWKLGFGLGEFRRGFSGTLVPELTTDDAASTAGADDEIERIQREFEEAKRNFDNIPEVLKEIPKMNPEGIYVNKNVRLDTIQVYGFDYDYTLAHYSENLKILIYDLAKKHLVNELKYPESCLQFEYDPKFPIRGLYYDKLNGCLLKLDFFGSIELDGCFFGRKKLSVDKIVEIYGTRHIGRDQALRLVGLMDFFCFSEACLIADIVQHFVDAKLDFDASYVYEDVNHAIQHVHKSGLLHRTILSDPHKYLVKNSQVLQFLQKLKEKGKKLFLLTNSPFYFVDGGMRFMLEDYRDGRSWRELFDVVIAQANKPSFYTSEHPFRSYDIERDTLAFTAVSRFLPNEVYYHGCLKSFLQITKWKGPEVIYFGDHLFSDLRGPSKAGWRTAAIIHELENKNCEKYSLIERKG</sequence>
<dbReference type="SUPFAM" id="SSF56784">
    <property type="entry name" value="HAD-like"/>
    <property type="match status" value="1"/>
</dbReference>
<dbReference type="Proteomes" id="UP000092600">
    <property type="component" value="Unassembled WGS sequence"/>
</dbReference>
<evidence type="ECO:0000313" key="6">
    <source>
        <dbReference type="Proteomes" id="UP000092600"/>
    </source>
</evidence>
<dbReference type="PANTHER" id="PTHR12103">
    <property type="entry name" value="5'-NUCLEOTIDASE DOMAIN-CONTAINING"/>
    <property type="match status" value="1"/>
</dbReference>
<accession>A0A199VBN3</accession>
<protein>
    <submittedName>
        <fullName evidence="5">5'-nucleotidase domain-containing protein</fullName>
    </submittedName>
</protein>
<dbReference type="NCBIfam" id="TIGR02244">
    <property type="entry name" value="HAD-IG-Ncltidse"/>
    <property type="match status" value="1"/>
</dbReference>
<evidence type="ECO:0000256" key="1">
    <source>
        <dbReference type="ARBA" id="ARBA00009589"/>
    </source>
</evidence>
<dbReference type="InterPro" id="IPR023214">
    <property type="entry name" value="HAD_sf"/>
</dbReference>
<organism evidence="5 6">
    <name type="scientific">Ananas comosus</name>
    <name type="common">Pineapple</name>
    <name type="synonym">Ananas ananas</name>
    <dbReference type="NCBI Taxonomy" id="4615"/>
    <lineage>
        <taxon>Eukaryota</taxon>
        <taxon>Viridiplantae</taxon>
        <taxon>Streptophyta</taxon>
        <taxon>Embryophyta</taxon>
        <taxon>Tracheophyta</taxon>
        <taxon>Spermatophyta</taxon>
        <taxon>Magnoliopsida</taxon>
        <taxon>Liliopsida</taxon>
        <taxon>Poales</taxon>
        <taxon>Bromeliaceae</taxon>
        <taxon>Bromelioideae</taxon>
        <taxon>Ananas</taxon>
    </lineage>
</organism>
<evidence type="ECO:0000256" key="3">
    <source>
        <dbReference type="ARBA" id="ARBA00022801"/>
    </source>
</evidence>
<dbReference type="Gene3D" id="3.40.50.1000">
    <property type="entry name" value="HAD superfamily/HAD-like"/>
    <property type="match status" value="1"/>
</dbReference>
<dbReference type="AlphaFoldDB" id="A0A199VBN3"/>
<proteinExistence type="inferred from homology"/>
<evidence type="ECO:0000313" key="5">
    <source>
        <dbReference type="EMBL" id="OAY74499.1"/>
    </source>
</evidence>
<dbReference type="FunFam" id="3.40.50.1000:FF:000126">
    <property type="entry name" value="Cytosolic purine 5-nucleotidase"/>
    <property type="match status" value="1"/>
</dbReference>
<dbReference type="GO" id="GO:0008253">
    <property type="term" value="F:5'-nucleotidase activity"/>
    <property type="evidence" value="ECO:0007669"/>
    <property type="project" value="TreeGrafter"/>
</dbReference>
<dbReference type="GO" id="GO:0046872">
    <property type="term" value="F:metal ion binding"/>
    <property type="evidence" value="ECO:0007669"/>
    <property type="project" value="UniProtKB-KW"/>
</dbReference>
<keyword evidence="2" id="KW-0479">Metal-binding</keyword>
<evidence type="ECO:0000256" key="2">
    <source>
        <dbReference type="ARBA" id="ARBA00022723"/>
    </source>
</evidence>
<reference evidence="5 6" key="1">
    <citation type="journal article" date="2016" name="DNA Res.">
        <title>The draft genome of MD-2 pineapple using hybrid error correction of long reads.</title>
        <authorList>
            <person name="Redwan R.M."/>
            <person name="Saidin A."/>
            <person name="Kumar S.V."/>
        </authorList>
    </citation>
    <scope>NUCLEOTIDE SEQUENCE [LARGE SCALE GENOMIC DNA]</scope>
    <source>
        <strain evidence="6">cv. MD2</strain>
        <tissue evidence="5">Leaf</tissue>
    </source>
</reference>
<dbReference type="CDD" id="cd07522">
    <property type="entry name" value="HAD_cN-II"/>
    <property type="match status" value="1"/>
</dbReference>
<keyword evidence="4" id="KW-0460">Magnesium</keyword>
<keyword evidence="3" id="KW-0378">Hydrolase</keyword>
<comment type="caution">
    <text evidence="5">The sequence shown here is derived from an EMBL/GenBank/DDBJ whole genome shotgun (WGS) entry which is preliminary data.</text>
</comment>
<dbReference type="Pfam" id="PF05761">
    <property type="entry name" value="5_nucleotid"/>
    <property type="match status" value="1"/>
</dbReference>
<gene>
    <name evidence="5" type="ORF">ACMD2_17089</name>
</gene>
<dbReference type="EMBL" id="LSRQ01002377">
    <property type="protein sequence ID" value="OAY74499.1"/>
    <property type="molecule type" value="Genomic_DNA"/>
</dbReference>